<comment type="caution">
    <text evidence="3">The sequence shown here is derived from an EMBL/GenBank/DDBJ whole genome shotgun (WGS) entry which is preliminary data.</text>
</comment>
<evidence type="ECO:0000256" key="1">
    <source>
        <dbReference type="SAM" id="MobiDB-lite"/>
    </source>
</evidence>
<feature type="compositionally biased region" description="Gly residues" evidence="1">
    <location>
        <begin position="2584"/>
        <end position="2595"/>
    </location>
</feature>
<feature type="compositionally biased region" description="Pro residues" evidence="1">
    <location>
        <begin position="283"/>
        <end position="312"/>
    </location>
</feature>
<feature type="compositionally biased region" description="Low complexity" evidence="1">
    <location>
        <begin position="2365"/>
        <end position="2378"/>
    </location>
</feature>
<evidence type="ECO:0000256" key="2">
    <source>
        <dbReference type="SAM" id="Phobius"/>
    </source>
</evidence>
<gene>
    <name evidence="3" type="ORF">HYH03_007578</name>
</gene>
<name>A0A835Y057_9CHLO</name>
<feature type="transmembrane region" description="Helical" evidence="2">
    <location>
        <begin position="1972"/>
        <end position="1997"/>
    </location>
</feature>
<feature type="region of interest" description="Disordered" evidence="1">
    <location>
        <begin position="2438"/>
        <end position="2695"/>
    </location>
</feature>
<dbReference type="OrthoDB" id="547680at2759"/>
<dbReference type="EMBL" id="JAEHOE010000032">
    <property type="protein sequence ID" value="KAG2494222.1"/>
    <property type="molecule type" value="Genomic_DNA"/>
</dbReference>
<feature type="compositionally biased region" description="Low complexity" evidence="1">
    <location>
        <begin position="2670"/>
        <end position="2680"/>
    </location>
</feature>
<accession>A0A835Y057</accession>
<dbReference type="PANTHER" id="PTHR45713">
    <property type="entry name" value="FTP DOMAIN-CONTAINING PROTEIN"/>
    <property type="match status" value="1"/>
</dbReference>
<feature type="compositionally biased region" description="Low complexity" evidence="1">
    <location>
        <begin position="2517"/>
        <end position="2546"/>
    </location>
</feature>
<evidence type="ECO:0008006" key="5">
    <source>
        <dbReference type="Google" id="ProtNLM"/>
    </source>
</evidence>
<feature type="compositionally biased region" description="Low complexity" evidence="1">
    <location>
        <begin position="2438"/>
        <end position="2462"/>
    </location>
</feature>
<feature type="region of interest" description="Disordered" evidence="1">
    <location>
        <begin position="2318"/>
        <end position="2422"/>
    </location>
</feature>
<feature type="region of interest" description="Disordered" evidence="1">
    <location>
        <begin position="2215"/>
        <end position="2263"/>
    </location>
</feature>
<protein>
    <recommendedName>
        <fullName evidence="5">Fucolectin tachylectin-4 pentraxin-1 domain-containing protein</fullName>
    </recommendedName>
</protein>
<feature type="compositionally biased region" description="Basic and acidic residues" evidence="1">
    <location>
        <begin position="2085"/>
        <end position="2096"/>
    </location>
</feature>
<feature type="compositionally biased region" description="Low complexity" evidence="1">
    <location>
        <begin position="2614"/>
        <end position="2652"/>
    </location>
</feature>
<feature type="compositionally biased region" description="Pro residues" evidence="1">
    <location>
        <begin position="1608"/>
        <end position="1639"/>
    </location>
</feature>
<keyword evidence="2" id="KW-0472">Membrane</keyword>
<feature type="compositionally biased region" description="Low complexity" evidence="1">
    <location>
        <begin position="1663"/>
        <end position="1672"/>
    </location>
</feature>
<feature type="compositionally biased region" description="Pro residues" evidence="1">
    <location>
        <begin position="1155"/>
        <end position="1168"/>
    </location>
</feature>
<dbReference type="SUPFAM" id="SSF49785">
    <property type="entry name" value="Galactose-binding domain-like"/>
    <property type="match status" value="3"/>
</dbReference>
<feature type="region of interest" description="Disordered" evidence="1">
    <location>
        <begin position="278"/>
        <end position="324"/>
    </location>
</feature>
<keyword evidence="2" id="KW-1133">Transmembrane helix</keyword>
<dbReference type="InterPro" id="IPR051941">
    <property type="entry name" value="BG_Antigen-Binding_Lectin"/>
</dbReference>
<feature type="compositionally biased region" description="Pro residues" evidence="1">
    <location>
        <begin position="2379"/>
        <end position="2402"/>
    </location>
</feature>
<organism evidence="3 4">
    <name type="scientific">Edaphochlamys debaryana</name>
    <dbReference type="NCBI Taxonomy" id="47281"/>
    <lineage>
        <taxon>Eukaryota</taxon>
        <taxon>Viridiplantae</taxon>
        <taxon>Chlorophyta</taxon>
        <taxon>core chlorophytes</taxon>
        <taxon>Chlorophyceae</taxon>
        <taxon>CS clade</taxon>
        <taxon>Chlamydomonadales</taxon>
        <taxon>Chlamydomonadales incertae sedis</taxon>
        <taxon>Edaphochlamys</taxon>
    </lineage>
</organism>
<keyword evidence="2" id="KW-0812">Transmembrane</keyword>
<evidence type="ECO:0000313" key="3">
    <source>
        <dbReference type="EMBL" id="KAG2494222.1"/>
    </source>
</evidence>
<feature type="compositionally biased region" description="Low complexity" evidence="1">
    <location>
        <begin position="1870"/>
        <end position="1884"/>
    </location>
</feature>
<feature type="compositionally biased region" description="Low complexity" evidence="1">
    <location>
        <begin position="313"/>
        <end position="324"/>
    </location>
</feature>
<feature type="compositionally biased region" description="Low complexity" evidence="1">
    <location>
        <begin position="2190"/>
        <end position="2202"/>
    </location>
</feature>
<feature type="compositionally biased region" description="Low complexity" evidence="1">
    <location>
        <begin position="2596"/>
        <end position="2606"/>
    </location>
</feature>
<feature type="transmembrane region" description="Helical" evidence="2">
    <location>
        <begin position="2853"/>
        <end position="2875"/>
    </location>
</feature>
<feature type="compositionally biased region" description="Pro residues" evidence="1">
    <location>
        <begin position="1648"/>
        <end position="1662"/>
    </location>
</feature>
<feature type="compositionally biased region" description="Polar residues" evidence="1">
    <location>
        <begin position="1885"/>
        <end position="1904"/>
    </location>
</feature>
<feature type="region of interest" description="Disordered" evidence="1">
    <location>
        <begin position="2068"/>
        <end position="2125"/>
    </location>
</feature>
<feature type="transmembrane region" description="Helical" evidence="2">
    <location>
        <begin position="1830"/>
        <end position="1854"/>
    </location>
</feature>
<feature type="transmembrane region" description="Helical" evidence="2">
    <location>
        <begin position="2754"/>
        <end position="2776"/>
    </location>
</feature>
<reference evidence="3" key="1">
    <citation type="journal article" date="2020" name="bioRxiv">
        <title>Comparative genomics of Chlamydomonas.</title>
        <authorList>
            <person name="Craig R.J."/>
            <person name="Hasan A.R."/>
            <person name="Ness R.W."/>
            <person name="Keightley P.D."/>
        </authorList>
    </citation>
    <scope>NUCLEOTIDE SEQUENCE</scope>
    <source>
        <strain evidence="3">CCAP 11/70</strain>
    </source>
</reference>
<dbReference type="Gene3D" id="2.60.120.260">
    <property type="entry name" value="Galactose-binding domain-like"/>
    <property type="match status" value="3"/>
</dbReference>
<dbReference type="InterPro" id="IPR008979">
    <property type="entry name" value="Galactose-bd-like_sf"/>
</dbReference>
<dbReference type="Proteomes" id="UP000612055">
    <property type="component" value="Unassembled WGS sequence"/>
</dbReference>
<feature type="compositionally biased region" description="Polar residues" evidence="1">
    <location>
        <begin position="2464"/>
        <end position="2489"/>
    </location>
</feature>
<feature type="region of interest" description="Disordered" evidence="1">
    <location>
        <begin position="1134"/>
        <end position="1176"/>
    </location>
</feature>
<keyword evidence="4" id="KW-1185">Reference proteome</keyword>
<feature type="region of interest" description="Disordered" evidence="1">
    <location>
        <begin position="1"/>
        <end position="22"/>
    </location>
</feature>
<sequence length="2913" mass="289668">MRSSAKPRAGPGASTRPPPPAAPIARPLLPRVLMAADPAQYSAWGLTAALAAVGERLGGALAVDHVASLDASTLDVTVGETHNVVFLPKLLASADYSKLAMLMVDFMYGGGTVVLGPPGQFANVTGALLTQLLSLTSSKGVAGVSVSVDCGGGATSLRSAPLRSAGWADGDVPLPAPAAWPAALAAPMAADNPVVADAVTCTPLTGTGGEPVYGRVLYEHPTFAGAAVAAEWRRVGGRVPCPGRAYYLGVDWDAAPLEGSWLALLEAVVLQAANTTQSFSTAAPPPPPSAPPSPPDPWLSTSPPPPPSPSPSPNVTSTPPTTSASYELVPWARGRISFTAAGPTSTSGYAAPAPVTTPRRTLLCHDLPVDNANGGGGSGVNSSSGGEGVWLVIDLGTPRRVRSVRVQVLGAFNVEGVPLRGLADVEVQVRVGLVPAGSGAAGGAPLLGNPRLCPGSPRWLLPPNLPTDPTMGVAALAVECGAEGELVGRHVSVHLLTPLIAARAQLCAVDVVGPAPAGLALASRGKPVCVSPTPLTSQLPAAVHPSLAVDGLYGDNRFGSAGTCGLSVLRADPFMSLDLGGPMVVERVEVTKSALPSLGPSLASFSLLVTNLSCADADNPLTNTGLPPGSFALCGAGLDLEPGSTGVYGCGGAVGRYVVLATKGYTGYLRVCELDVWVALPSSPSSSAPGTPLRLYPVALARPVAVQGDSPVTPKAGQADFSNTTSVAGLLVDGDTPSSLRRGASLGGDDPSELDLTAACVAPRPSTVASPWMAVDLGGTYLVQYVQVHHLYQYDNLPFSALPPLELRLGASAPDPSATQPPGDPACVAGAGLWAGLEGTLDVYGEGANVRRYLCNLSGRYLTLAALRPATAGGQELAMAPVCELEAWGAAVDGTTPGYLSSRGRYALVSAVDGAPLPATTRTATRALRDATPKPGAVAAFAQRCAVAEASAASRRAVWAVDLGAVVNVTRIEILGVVPSKLLQRVDVRLLTSDSDLDPAAPPAAGAGALFPGGGNLTLSSSEVTRLLLPSAGEGVGAVLARHVVVANSVADAQLVLCQVWVYTVEPAGAGSSGGGSGEGATAGPGIRPGVGVARAQGRVAASVGALALEDSLSAMFGQFLSAPRRHHRLLAQQGTQGTQGPGPQGHGRRLLQNPTPPPPVPPTPGPPGSGLLGPASLVLDLGGPRAVEVAVLATQLVSNVYGELTSVVISVSNSSSGAPGPYCVYDATLVLTLSRHLYGCGGAVGRYVVARRTEALGLPPDTTLEALLTDPGTLVSVAALRPTNQSGGAGTGPGGSANAVNGYYSAAAVTAAVGAGLGDSLLYGSATPAVASPWWLVDLGAALPLAWIEITAHPNPDDGLDLVGFEISICNFTVIKGDEGVVLYGNQTLAAGATGRFALGGAVARQVVVRQPGVNRSLQLAQVDVWAPRDALSASVVDLLGPRKPLAFPAVYDAFRTLGTFTDASGTSRFDALAPLTADASAATSAARCAALGPGPSTRSPWLLLDLGADQQVARLELLAAADALPASSLAGAEVLLGGNGTDPEANPVVLSGLPSPAPGAWASYALPARPSGRYLVVRVPVGGATMTVCEVNAYGPSAAELALLPAPSPPPPPPSPLPPAPLDPAPSPPAPPAPPGGAPVNGETIPSPPPASPLPPPFPPTTSSSNATAAPPGPPPTPATPPVPTPPLAPPPPATPIAAKEQTAPEGTTDAVHTDPTAITIVTATVVGATVAATVAATMAASAATSVAGAAAASVGGGTAGSAATLAFVCHLQFFALTSNAAANLSSGYNQTNNGLSWLNLQFDTLGGFGLDLPDAQVQAYSQVVNVFIAYAAVLLLHALLVLALYGTRAWAARRALRRWRRRQGSTASASAVAEATEPSPANNEGSNTKHPSFIARTTSSGPEPPHPSSKSKAGPWQPHMPVLLVFPHPEIFVFLFFVVALGQAAGTLLASGTEQRAAGEGAHRVVPAIAVGSFLLLLLAAAAAAAVALGLRLFRSAGALGLRYVPEPPEPPPAGERESRVRRWIRITERGYWERPEGPEVALLEPTRTERHLAAPFSLGAALAATQAQPVAHTGPPGPQDGDGRNTLYDHMRPSTAGNAPASAPDPEGNGMPAAGTSPPLLVSAEKSGHTALAAAAAGTAGVASLRSRGSSLNGAASAWATPGGAAATAAVGAVSGRSRGVSTNGAASRPPSAVPSRPISAASLLLGGLRRATTTGDGGASGAPDRTGPGTGAGTRSGPMRISDNPLALGGSADSTPAGTPRAAAAVAAAAAAQAGLMQPNAPPALLHAIASLGHTASSAIAAGGVGTALQQGRIGPGGGRAGVAVQDSYDAAPPTPSGGRLVAGTPSRGDLRPSAGRSPLAGRLSASGGSSTLLPPPPVPPPPPPAAPPPPEVPPRPQSVLGPALGARPSRRTLAPQASGLLPSLAAATAVDAAAAAATMAEPAEPPEAAAVVGMAAPSSRQGSLTGRQVSASGAPSAGSRQGSLSGGPVTWTPSARPPPGPGPGPGPGPAGPDAGPGLPPISSSGGAAAGVAAGPRSRPPSGRDRPSASRPVSGIREQPNGRASGDGAGVDAGATAAAGGGGGLDGGGSARWASSRPASANSIGLGAGTATATAAAVTAATGAGPVSAPAAAAAGRASPAASTRSTDSGSTVGGPTKPQPGPSAPTSDDPPSTAHAHSQSPNGKPPYATSMTRVEAGSVLRAGAGTGAGPHEEALPPEAVSERLRPLEVYERYGQLFEEMRGTRLQAVAFQGALLFNAIVPSVLIGIQLGGDMQPHSAGARGSNIALLACKAVFAAYATLVMPYSNAVTQAAEVGCAWLEAGVCGCLVGLQWREGAGFSDAMMACEAVVLAIQILRVQLTTIIPTLLLLRAWWRSPERRRGGCCGCCAPPHPHRSKDRCTSASAVPP</sequence>
<proteinExistence type="predicted"/>
<dbReference type="PANTHER" id="PTHR45713:SF6">
    <property type="entry name" value="F5_8 TYPE C DOMAIN-CONTAINING PROTEIN"/>
    <property type="match status" value="1"/>
</dbReference>
<evidence type="ECO:0000313" key="4">
    <source>
        <dbReference type="Proteomes" id="UP000612055"/>
    </source>
</evidence>
<feature type="region of interest" description="Disordered" evidence="1">
    <location>
        <begin position="1870"/>
        <end position="1917"/>
    </location>
</feature>
<feature type="compositionally biased region" description="Pro residues" evidence="1">
    <location>
        <begin position="1673"/>
        <end position="1697"/>
    </location>
</feature>
<feature type="region of interest" description="Disordered" evidence="1">
    <location>
        <begin position="1607"/>
        <end position="1714"/>
    </location>
</feature>
<feature type="compositionally biased region" description="Pro residues" evidence="1">
    <location>
        <begin position="2501"/>
        <end position="2516"/>
    </location>
</feature>
<feature type="region of interest" description="Disordered" evidence="1">
    <location>
        <begin position="2181"/>
        <end position="2202"/>
    </location>
</feature>
<feature type="transmembrane region" description="Helical" evidence="2">
    <location>
        <begin position="2788"/>
        <end position="2808"/>
    </location>
</feature>